<organism evidence="2 3">
    <name type="scientific">Cichlidogyrus casuarinus</name>
    <dbReference type="NCBI Taxonomy" id="1844966"/>
    <lineage>
        <taxon>Eukaryota</taxon>
        <taxon>Metazoa</taxon>
        <taxon>Spiralia</taxon>
        <taxon>Lophotrochozoa</taxon>
        <taxon>Platyhelminthes</taxon>
        <taxon>Monogenea</taxon>
        <taxon>Monopisthocotylea</taxon>
        <taxon>Dactylogyridea</taxon>
        <taxon>Ancyrocephalidae</taxon>
        <taxon>Cichlidogyrus</taxon>
    </lineage>
</organism>
<dbReference type="EMBL" id="JBJKFK010000376">
    <property type="protein sequence ID" value="KAL3317487.1"/>
    <property type="molecule type" value="Genomic_DNA"/>
</dbReference>
<proteinExistence type="predicted"/>
<dbReference type="AlphaFoldDB" id="A0ABD2QE04"/>
<keyword evidence="3" id="KW-1185">Reference proteome</keyword>
<reference evidence="2 3" key="1">
    <citation type="submission" date="2024-11" db="EMBL/GenBank/DDBJ databases">
        <title>Adaptive evolution of stress response genes in parasites aligns with host niche diversity.</title>
        <authorList>
            <person name="Hahn C."/>
            <person name="Resl P."/>
        </authorList>
    </citation>
    <scope>NUCLEOTIDE SEQUENCE [LARGE SCALE GENOMIC DNA]</scope>
    <source>
        <strain evidence="2">EGGRZ-B1_66</strain>
        <tissue evidence="2">Body</tissue>
    </source>
</reference>
<dbReference type="Proteomes" id="UP001626550">
    <property type="component" value="Unassembled WGS sequence"/>
</dbReference>
<sequence length="124" mass="14046">MGCQETLLIDDEPILLDCMLDQNVDRSKSPDSGILTEEGLSSSQKKEEQSTEMASFRMSVRHDIKQSLKRSGGCAEFCAETFLEILIPTKEDGMREATSWIEKLKLHVKEQSQFFPSPYPKMAL</sequence>
<feature type="region of interest" description="Disordered" evidence="1">
    <location>
        <begin position="25"/>
        <end position="54"/>
    </location>
</feature>
<comment type="caution">
    <text evidence="2">The sequence shown here is derived from an EMBL/GenBank/DDBJ whole genome shotgun (WGS) entry which is preliminary data.</text>
</comment>
<name>A0ABD2QE04_9PLAT</name>
<evidence type="ECO:0000313" key="3">
    <source>
        <dbReference type="Proteomes" id="UP001626550"/>
    </source>
</evidence>
<evidence type="ECO:0000313" key="2">
    <source>
        <dbReference type="EMBL" id="KAL3317487.1"/>
    </source>
</evidence>
<accession>A0ABD2QE04</accession>
<protein>
    <submittedName>
        <fullName evidence="2">Uncharacterized protein</fullName>
    </submittedName>
</protein>
<evidence type="ECO:0000256" key="1">
    <source>
        <dbReference type="SAM" id="MobiDB-lite"/>
    </source>
</evidence>
<gene>
    <name evidence="2" type="ORF">Ciccas_003852</name>
</gene>